<proteinExistence type="predicted"/>
<name>A0A0N4ZUP5_PARTI</name>
<dbReference type="PANTHER" id="PTHR10252">
    <property type="entry name" value="HISTONE-LIKE TRANSCRIPTION FACTOR CCAAT-RELATED"/>
    <property type="match status" value="1"/>
</dbReference>
<evidence type="ECO:0000259" key="3">
    <source>
        <dbReference type="Pfam" id="PF00808"/>
    </source>
</evidence>
<dbReference type="AlphaFoldDB" id="A0A0N4ZUP5"/>
<sequence>MVSTKSGKNLKELEKIEYHINNVKTVLPLSRIKKIVKHIPDVTLVAPEVITAISYLTEIFVETLTEEACKVAEGSNKKTVTRKDIDNVIETSFAFQILENCIDAFDDIRVQTVQDDTTIDEDNDIEIVDDDNVNLEDEIESDINV</sequence>
<dbReference type="InterPro" id="IPR050568">
    <property type="entry name" value="Transcr_DNA_Rep_Reg"/>
</dbReference>
<dbReference type="InterPro" id="IPR009072">
    <property type="entry name" value="Histone-fold"/>
</dbReference>
<dbReference type="STRING" id="131310.A0A0N4ZUP5"/>
<dbReference type="Gene3D" id="1.10.20.10">
    <property type="entry name" value="Histone, subunit A"/>
    <property type="match status" value="1"/>
</dbReference>
<dbReference type="WBParaSite" id="PTRK_0001230800.1">
    <property type="protein sequence ID" value="PTRK_0001230800.1"/>
    <property type="gene ID" value="PTRK_0001230800"/>
</dbReference>
<dbReference type="GO" id="GO:0046982">
    <property type="term" value="F:protein heterodimerization activity"/>
    <property type="evidence" value="ECO:0007669"/>
    <property type="project" value="InterPro"/>
</dbReference>
<dbReference type="Pfam" id="PF00808">
    <property type="entry name" value="CBFD_NFYB_HMF"/>
    <property type="match status" value="1"/>
</dbReference>
<dbReference type="PANTHER" id="PTHR10252:SF79">
    <property type="entry name" value="DNA POLYMERASE EPSILON SUBUNIT 4"/>
    <property type="match status" value="1"/>
</dbReference>
<dbReference type="SUPFAM" id="SSF47113">
    <property type="entry name" value="Histone-fold"/>
    <property type="match status" value="1"/>
</dbReference>
<evidence type="ECO:0000256" key="1">
    <source>
        <dbReference type="ARBA" id="ARBA00004123"/>
    </source>
</evidence>
<dbReference type="GO" id="GO:0006261">
    <property type="term" value="P:DNA-templated DNA replication"/>
    <property type="evidence" value="ECO:0007669"/>
    <property type="project" value="TreeGrafter"/>
</dbReference>
<accession>A0A0N4ZUP5</accession>
<dbReference type="CDD" id="cd22929">
    <property type="entry name" value="HFD_POLE4-like"/>
    <property type="match status" value="1"/>
</dbReference>
<evidence type="ECO:0000313" key="5">
    <source>
        <dbReference type="WBParaSite" id="PTRK_0001230800.1"/>
    </source>
</evidence>
<comment type="subcellular location">
    <subcellularLocation>
        <location evidence="1">Nucleus</location>
    </subcellularLocation>
</comment>
<organism evidence="4 5">
    <name type="scientific">Parastrongyloides trichosuri</name>
    <name type="common">Possum-specific nematode worm</name>
    <dbReference type="NCBI Taxonomy" id="131310"/>
    <lineage>
        <taxon>Eukaryota</taxon>
        <taxon>Metazoa</taxon>
        <taxon>Ecdysozoa</taxon>
        <taxon>Nematoda</taxon>
        <taxon>Chromadorea</taxon>
        <taxon>Rhabditida</taxon>
        <taxon>Tylenchina</taxon>
        <taxon>Panagrolaimomorpha</taxon>
        <taxon>Strongyloidoidea</taxon>
        <taxon>Strongyloididae</taxon>
        <taxon>Parastrongyloides</taxon>
    </lineage>
</organism>
<reference evidence="5" key="1">
    <citation type="submission" date="2017-02" db="UniProtKB">
        <authorList>
            <consortium name="WormBaseParasite"/>
        </authorList>
    </citation>
    <scope>IDENTIFICATION</scope>
</reference>
<evidence type="ECO:0000256" key="2">
    <source>
        <dbReference type="ARBA" id="ARBA00023242"/>
    </source>
</evidence>
<dbReference type="InterPro" id="IPR003958">
    <property type="entry name" value="CBFA_NFYB_domain"/>
</dbReference>
<keyword evidence="2" id="KW-0539">Nucleus</keyword>
<evidence type="ECO:0000313" key="4">
    <source>
        <dbReference type="Proteomes" id="UP000038045"/>
    </source>
</evidence>
<keyword evidence="4" id="KW-1185">Reference proteome</keyword>
<dbReference type="GO" id="GO:0008622">
    <property type="term" value="C:epsilon DNA polymerase complex"/>
    <property type="evidence" value="ECO:0007669"/>
    <property type="project" value="TreeGrafter"/>
</dbReference>
<dbReference type="Proteomes" id="UP000038045">
    <property type="component" value="Unplaced"/>
</dbReference>
<feature type="domain" description="Transcription factor CBF/NF-Y/archaeal histone" evidence="3">
    <location>
        <begin position="27"/>
        <end position="87"/>
    </location>
</feature>
<protein>
    <submittedName>
        <fullName evidence="5">CBFD_NFYB_HMF domain-containing protein</fullName>
    </submittedName>
</protein>